<evidence type="ECO:0000256" key="5">
    <source>
        <dbReference type="SAM" id="SignalP"/>
    </source>
</evidence>
<evidence type="ECO:0000313" key="7">
    <source>
        <dbReference type="EMBL" id="KAE7995797.1"/>
    </source>
</evidence>
<keyword evidence="2" id="KW-0106">Calcium</keyword>
<feature type="transmembrane region" description="Helical" evidence="4">
    <location>
        <begin position="68"/>
        <end position="90"/>
    </location>
</feature>
<dbReference type="AlphaFoldDB" id="A0A5N6Q973"/>
<dbReference type="OrthoDB" id="26525at2759"/>
<feature type="transmembrane region" description="Helical" evidence="4">
    <location>
        <begin position="335"/>
        <end position="356"/>
    </location>
</feature>
<dbReference type="GO" id="GO:0006874">
    <property type="term" value="P:intracellular calcium ion homeostasis"/>
    <property type="evidence" value="ECO:0007669"/>
    <property type="project" value="TreeGrafter"/>
</dbReference>
<dbReference type="InterPro" id="IPR018247">
    <property type="entry name" value="EF_Hand_1_Ca_BS"/>
</dbReference>
<gene>
    <name evidence="7" type="ORF">FH972_000564</name>
</gene>
<evidence type="ECO:0000256" key="2">
    <source>
        <dbReference type="ARBA" id="ARBA00022837"/>
    </source>
</evidence>
<keyword evidence="5" id="KW-0732">Signal</keyword>
<evidence type="ECO:0000256" key="3">
    <source>
        <dbReference type="ARBA" id="ARBA00023065"/>
    </source>
</evidence>
<dbReference type="InterPro" id="IPR011992">
    <property type="entry name" value="EF-hand-dom_pair"/>
</dbReference>
<dbReference type="GO" id="GO:0016020">
    <property type="term" value="C:membrane"/>
    <property type="evidence" value="ECO:0007669"/>
    <property type="project" value="InterPro"/>
</dbReference>
<evidence type="ECO:0000313" key="8">
    <source>
        <dbReference type="Proteomes" id="UP000327013"/>
    </source>
</evidence>
<dbReference type="Pfam" id="PF13499">
    <property type="entry name" value="EF-hand_7"/>
    <property type="match status" value="1"/>
</dbReference>
<name>A0A5N6Q973_9ROSI</name>
<dbReference type="PROSITE" id="PS00018">
    <property type="entry name" value="EF_HAND_1"/>
    <property type="match status" value="1"/>
</dbReference>
<dbReference type="PANTHER" id="PTHR31503">
    <property type="entry name" value="VACUOLAR CALCIUM ION TRANSPORTER"/>
    <property type="match status" value="1"/>
</dbReference>
<dbReference type="GO" id="GO:0005509">
    <property type="term" value="F:calcium ion binding"/>
    <property type="evidence" value="ECO:0007669"/>
    <property type="project" value="InterPro"/>
</dbReference>
<dbReference type="PANTHER" id="PTHR31503:SF80">
    <property type="entry name" value="EF-HAND DOMAIN-CONTAINING PROTEIN"/>
    <property type="match status" value="1"/>
</dbReference>
<feature type="chain" id="PRO_5024384931" description="EF-hand domain-containing protein" evidence="5">
    <location>
        <begin position="21"/>
        <end position="423"/>
    </location>
</feature>
<dbReference type="InterPro" id="IPR004713">
    <property type="entry name" value="CaH_exchang"/>
</dbReference>
<dbReference type="SMART" id="SM00054">
    <property type="entry name" value="EFh"/>
    <property type="match status" value="1"/>
</dbReference>
<dbReference type="SUPFAM" id="SSF47473">
    <property type="entry name" value="EF-hand"/>
    <property type="match status" value="1"/>
</dbReference>
<dbReference type="EMBL" id="CM017321">
    <property type="protein sequence ID" value="KAE7995797.1"/>
    <property type="molecule type" value="Genomic_DNA"/>
</dbReference>
<protein>
    <recommendedName>
        <fullName evidence="6">EF-hand domain-containing protein</fullName>
    </recommendedName>
</protein>
<dbReference type="CDD" id="cd00051">
    <property type="entry name" value="EFh"/>
    <property type="match status" value="1"/>
</dbReference>
<feature type="transmembrane region" description="Helical" evidence="4">
    <location>
        <begin position="164"/>
        <end position="186"/>
    </location>
</feature>
<feature type="domain" description="EF-hand" evidence="6">
    <location>
        <begin position="218"/>
        <end position="253"/>
    </location>
</feature>
<feature type="transmembrane region" description="Helical" evidence="4">
    <location>
        <begin position="133"/>
        <end position="152"/>
    </location>
</feature>
<keyword evidence="4" id="KW-0472">Membrane</keyword>
<accession>A0A5N6Q973</accession>
<keyword evidence="3" id="KW-0406">Ion transport</keyword>
<dbReference type="PROSITE" id="PS50222">
    <property type="entry name" value="EF_HAND_2"/>
    <property type="match status" value="1"/>
</dbReference>
<keyword evidence="1" id="KW-0050">Antiport</keyword>
<proteinExistence type="predicted"/>
<keyword evidence="8" id="KW-1185">Reference proteome</keyword>
<keyword evidence="4" id="KW-1133">Transmembrane helix</keyword>
<dbReference type="GO" id="GO:0015369">
    <property type="term" value="F:calcium:proton antiporter activity"/>
    <property type="evidence" value="ECO:0007669"/>
    <property type="project" value="TreeGrafter"/>
</dbReference>
<organism evidence="7 8">
    <name type="scientific">Carpinus fangiana</name>
    <dbReference type="NCBI Taxonomy" id="176857"/>
    <lineage>
        <taxon>Eukaryota</taxon>
        <taxon>Viridiplantae</taxon>
        <taxon>Streptophyta</taxon>
        <taxon>Embryophyta</taxon>
        <taxon>Tracheophyta</taxon>
        <taxon>Spermatophyta</taxon>
        <taxon>Magnoliopsida</taxon>
        <taxon>eudicotyledons</taxon>
        <taxon>Gunneridae</taxon>
        <taxon>Pentapetalae</taxon>
        <taxon>rosids</taxon>
        <taxon>fabids</taxon>
        <taxon>Fagales</taxon>
        <taxon>Betulaceae</taxon>
        <taxon>Carpinus</taxon>
    </lineage>
</organism>
<reference evidence="7 8" key="1">
    <citation type="submission" date="2019-06" db="EMBL/GenBank/DDBJ databases">
        <title>A chromosomal-level reference genome of Carpinus fangiana (Coryloideae, Betulaceae).</title>
        <authorList>
            <person name="Yang X."/>
            <person name="Wang Z."/>
            <person name="Zhang L."/>
            <person name="Hao G."/>
            <person name="Liu J."/>
            <person name="Yang Y."/>
        </authorList>
    </citation>
    <scope>NUCLEOTIDE SEQUENCE [LARGE SCALE GENOMIC DNA]</scope>
    <source>
        <strain evidence="7">Cfa_2016G</strain>
        <tissue evidence="7">Leaf</tissue>
    </source>
</reference>
<evidence type="ECO:0000256" key="4">
    <source>
        <dbReference type="SAM" id="Phobius"/>
    </source>
</evidence>
<evidence type="ECO:0000259" key="6">
    <source>
        <dbReference type="PROSITE" id="PS50222"/>
    </source>
</evidence>
<feature type="transmembrane region" description="Helical" evidence="4">
    <location>
        <begin position="102"/>
        <end position="127"/>
    </location>
</feature>
<keyword evidence="1" id="KW-0813">Transport</keyword>
<sequence length="423" mass="47729">MSRVFLILLSILLITHLGESRSLGKNSSLISDGIHHGSHSPELEVLDFKATTVTCEPIYGFLPCTTEVWGQLFMIVIYEVLLSMAGTYVSNGSNLFFQTFGTGVFGASLFQILGTIPQVVLVLGYGVSTDVETYYTARLMIVSMIPFLLLQLTKVLNSSSGTRIVVLVSLLVTLSFLFVYCTYQVFQPWIQSRRLEYLLRKYVQKNLLPSLRTAGGRPNLTRIKELFHKIDQNNDNYISPKELRALILGIQIEGVNMDDLEEKLMKEFDISGDSNVTETEFTHGISKWLSESQNSAIDQDQDRPKFFRSISKKTSEEQKSLVAQKKQTKSTDKRWLNYVKAGFLIVLGTAITIVLAQPLMETLQDFSSAVNISSFMVSYVVIPFAMNYRQVLSTIISAREKTEKAISLTFSEVLIDRFIMKYS</sequence>
<evidence type="ECO:0000256" key="1">
    <source>
        <dbReference type="ARBA" id="ARBA00022449"/>
    </source>
</evidence>
<dbReference type="Proteomes" id="UP000327013">
    <property type="component" value="Chromosome 1"/>
</dbReference>
<keyword evidence="4" id="KW-0812">Transmembrane</keyword>
<dbReference type="InterPro" id="IPR002048">
    <property type="entry name" value="EF_hand_dom"/>
</dbReference>
<feature type="signal peptide" evidence="5">
    <location>
        <begin position="1"/>
        <end position="20"/>
    </location>
</feature>
<dbReference type="Gene3D" id="1.10.238.10">
    <property type="entry name" value="EF-hand"/>
    <property type="match status" value="1"/>
</dbReference>
<feature type="transmembrane region" description="Helical" evidence="4">
    <location>
        <begin position="368"/>
        <end position="386"/>
    </location>
</feature>